<name>A0ABV0JPI6_9CYAN</name>
<organism evidence="2 3">
    <name type="scientific">Funiculus sociatus GB2-A5</name>
    <dbReference type="NCBI Taxonomy" id="2933946"/>
    <lineage>
        <taxon>Bacteria</taxon>
        <taxon>Bacillati</taxon>
        <taxon>Cyanobacteriota</taxon>
        <taxon>Cyanophyceae</taxon>
        <taxon>Coleofasciculales</taxon>
        <taxon>Coleofasciculaceae</taxon>
        <taxon>Funiculus</taxon>
    </lineage>
</organism>
<dbReference type="EMBL" id="JAMPKK010000014">
    <property type="protein sequence ID" value="MEP0864561.1"/>
    <property type="molecule type" value="Genomic_DNA"/>
</dbReference>
<keyword evidence="1" id="KW-0812">Transmembrane</keyword>
<gene>
    <name evidence="2" type="ORF">NDI37_08780</name>
</gene>
<sequence length="81" mass="8747">MSCPHSNNCKLRKIATENKAICLTCGSQFRLEEIDFDSSAGSILATLVVAAIVLSIVTGSQQQNSVTYELEPSKIEVNSDK</sequence>
<accession>A0ABV0JPI6</accession>
<comment type="caution">
    <text evidence="2">The sequence shown here is derived from an EMBL/GenBank/DDBJ whole genome shotgun (WGS) entry which is preliminary data.</text>
</comment>
<keyword evidence="1" id="KW-1133">Transmembrane helix</keyword>
<protein>
    <submittedName>
        <fullName evidence="2">Uncharacterized protein</fullName>
    </submittedName>
</protein>
<evidence type="ECO:0000313" key="2">
    <source>
        <dbReference type="EMBL" id="MEP0864561.1"/>
    </source>
</evidence>
<feature type="transmembrane region" description="Helical" evidence="1">
    <location>
        <begin position="39"/>
        <end position="57"/>
    </location>
</feature>
<keyword evidence="3" id="KW-1185">Reference proteome</keyword>
<keyword evidence="1" id="KW-0472">Membrane</keyword>
<proteinExistence type="predicted"/>
<dbReference type="Proteomes" id="UP001442494">
    <property type="component" value="Unassembled WGS sequence"/>
</dbReference>
<reference evidence="2 3" key="1">
    <citation type="submission" date="2022-04" db="EMBL/GenBank/DDBJ databases">
        <title>Positive selection, recombination, and allopatry shape intraspecific diversity of widespread and dominant cyanobacteria.</title>
        <authorList>
            <person name="Wei J."/>
            <person name="Shu W."/>
            <person name="Hu C."/>
        </authorList>
    </citation>
    <scope>NUCLEOTIDE SEQUENCE [LARGE SCALE GENOMIC DNA]</scope>
    <source>
        <strain evidence="2 3">GB2-A5</strain>
    </source>
</reference>
<evidence type="ECO:0000313" key="3">
    <source>
        <dbReference type="Proteomes" id="UP001442494"/>
    </source>
</evidence>
<evidence type="ECO:0000256" key="1">
    <source>
        <dbReference type="SAM" id="Phobius"/>
    </source>
</evidence>
<dbReference type="RefSeq" id="WP_190424876.1">
    <property type="nucleotide sequence ID" value="NZ_JAMPKK010000014.1"/>
</dbReference>